<dbReference type="InterPro" id="IPR001041">
    <property type="entry name" value="2Fe-2S_ferredoxin-type"/>
</dbReference>
<protein>
    <submittedName>
        <fullName evidence="8">(2Fe-2S)-binding protein</fullName>
    </submittedName>
</protein>
<dbReference type="InterPro" id="IPR036884">
    <property type="entry name" value="2Fe-2S-bd_dom_sf"/>
</dbReference>
<dbReference type="InterPro" id="IPR036010">
    <property type="entry name" value="2Fe-2S_ferredoxin-like_sf"/>
</dbReference>
<dbReference type="SUPFAM" id="SSF47741">
    <property type="entry name" value="CO dehydrogenase ISP C-domain like"/>
    <property type="match status" value="1"/>
</dbReference>
<dbReference type="InterPro" id="IPR002888">
    <property type="entry name" value="2Fe-2S-bd"/>
</dbReference>
<name>A0ABY6BC55_9GAMM</name>
<dbReference type="Gene3D" id="1.10.150.120">
    <property type="entry name" value="[2Fe-2S]-binding domain"/>
    <property type="match status" value="1"/>
</dbReference>
<evidence type="ECO:0000256" key="2">
    <source>
        <dbReference type="ARBA" id="ARBA00022723"/>
    </source>
</evidence>
<proteinExistence type="predicted"/>
<dbReference type="PROSITE" id="PS00197">
    <property type="entry name" value="2FE2S_FER_1"/>
    <property type="match status" value="1"/>
</dbReference>
<feature type="domain" description="2Fe-2S ferredoxin-type" evidence="7">
    <location>
        <begin position="22"/>
        <end position="98"/>
    </location>
</feature>
<dbReference type="Pfam" id="PF01799">
    <property type="entry name" value="Fer2_2"/>
    <property type="match status" value="1"/>
</dbReference>
<evidence type="ECO:0000256" key="3">
    <source>
        <dbReference type="ARBA" id="ARBA00023002"/>
    </source>
</evidence>
<dbReference type="Gene3D" id="3.10.20.30">
    <property type="match status" value="1"/>
</dbReference>
<dbReference type="RefSeq" id="WP_261694261.1">
    <property type="nucleotide sequence ID" value="NZ_CP104694.1"/>
</dbReference>
<dbReference type="CDD" id="cd00207">
    <property type="entry name" value="fer2"/>
    <property type="match status" value="1"/>
</dbReference>
<keyword evidence="2" id="KW-0479">Metal-binding</keyword>
<evidence type="ECO:0000256" key="1">
    <source>
        <dbReference type="ARBA" id="ARBA00022714"/>
    </source>
</evidence>
<evidence type="ECO:0000313" key="9">
    <source>
        <dbReference type="Proteomes" id="UP001064632"/>
    </source>
</evidence>
<evidence type="ECO:0000256" key="5">
    <source>
        <dbReference type="ARBA" id="ARBA00023014"/>
    </source>
</evidence>
<evidence type="ECO:0000256" key="6">
    <source>
        <dbReference type="SAM" id="MobiDB-lite"/>
    </source>
</evidence>
<evidence type="ECO:0000256" key="4">
    <source>
        <dbReference type="ARBA" id="ARBA00023004"/>
    </source>
</evidence>
<dbReference type="PANTHER" id="PTHR44379">
    <property type="entry name" value="OXIDOREDUCTASE WITH IRON-SULFUR SUBUNIT"/>
    <property type="match status" value="1"/>
</dbReference>
<accession>A0ABY6BC55</accession>
<dbReference type="InterPro" id="IPR006058">
    <property type="entry name" value="2Fe2S_fd_BS"/>
</dbReference>
<keyword evidence="4" id="KW-0408">Iron</keyword>
<reference evidence="8" key="1">
    <citation type="submission" date="2022-09" db="EMBL/GenBank/DDBJ databases">
        <title>Tahibacter sp. nov., isolated from a fresh water.</title>
        <authorList>
            <person name="Baek J.H."/>
            <person name="Lee J.K."/>
            <person name="Kim J.M."/>
            <person name="Jeon C.O."/>
        </authorList>
    </citation>
    <scope>NUCLEOTIDE SEQUENCE</scope>
    <source>
        <strain evidence="8">W38</strain>
    </source>
</reference>
<dbReference type="InterPro" id="IPR012675">
    <property type="entry name" value="Beta-grasp_dom_sf"/>
</dbReference>
<evidence type="ECO:0000313" key="8">
    <source>
        <dbReference type="EMBL" id="UXI67284.1"/>
    </source>
</evidence>
<dbReference type="InterPro" id="IPR051452">
    <property type="entry name" value="Diverse_Oxidoreductases"/>
</dbReference>
<keyword evidence="9" id="KW-1185">Reference proteome</keyword>
<organism evidence="8 9">
    <name type="scientific">Tahibacter amnicola</name>
    <dbReference type="NCBI Taxonomy" id="2976241"/>
    <lineage>
        <taxon>Bacteria</taxon>
        <taxon>Pseudomonadati</taxon>
        <taxon>Pseudomonadota</taxon>
        <taxon>Gammaproteobacteria</taxon>
        <taxon>Lysobacterales</taxon>
        <taxon>Rhodanobacteraceae</taxon>
        <taxon>Tahibacter</taxon>
    </lineage>
</organism>
<keyword evidence="5" id="KW-0411">Iron-sulfur</keyword>
<sequence length="176" mass="18675">MPDTPSKGAKPPAPGTPTAPSGTLELTINGETYRHKGAPDMPLLWYLRDVLHLTGTKYGCGVGQCGACTVHVDGKAQRACLLPVSAAAGQSITTIEGLASADDLHIVQQAWIDEDVAQCGYCQAGQIMAAVDLLKRKPQPTDADIAQLTNLCRCGTYPRIRKAIKRAAQRLGEVKP</sequence>
<dbReference type="Proteomes" id="UP001064632">
    <property type="component" value="Chromosome"/>
</dbReference>
<dbReference type="EMBL" id="CP104694">
    <property type="protein sequence ID" value="UXI67284.1"/>
    <property type="molecule type" value="Genomic_DNA"/>
</dbReference>
<dbReference type="Pfam" id="PF00111">
    <property type="entry name" value="Fer2"/>
    <property type="match status" value="1"/>
</dbReference>
<dbReference type="PROSITE" id="PS51085">
    <property type="entry name" value="2FE2S_FER_2"/>
    <property type="match status" value="1"/>
</dbReference>
<dbReference type="SUPFAM" id="SSF54292">
    <property type="entry name" value="2Fe-2S ferredoxin-like"/>
    <property type="match status" value="1"/>
</dbReference>
<keyword evidence="3" id="KW-0560">Oxidoreductase</keyword>
<feature type="compositionally biased region" description="Low complexity" evidence="6">
    <location>
        <begin position="1"/>
        <end position="10"/>
    </location>
</feature>
<evidence type="ECO:0000259" key="7">
    <source>
        <dbReference type="PROSITE" id="PS51085"/>
    </source>
</evidence>
<keyword evidence="1" id="KW-0001">2Fe-2S</keyword>
<feature type="region of interest" description="Disordered" evidence="6">
    <location>
        <begin position="1"/>
        <end position="23"/>
    </location>
</feature>
<gene>
    <name evidence="8" type="ORF">N4264_21480</name>
</gene>
<dbReference type="PANTHER" id="PTHR44379:SF2">
    <property type="entry name" value="BLR6218 PROTEIN"/>
    <property type="match status" value="1"/>
</dbReference>